<sequence length="201" mass="22130">MPSEMQIIRPIVLFVTFIFAACSAKNQPSDEDRQSFARIAVDLFRNACVSTQGGFKPVSAFADAGRFTLVGKDETLHMGPEVAEPDARALWMLEQDSGVYYLSLSDNSCSVKAKYADAAALLEHFSGLVRHPPQNKNLELRAEQSVQAPFETRQISYAWREAGSPEETVLTAQTVDSPDLPVQAVLNLTHRSHNGKPLILP</sequence>
<organism evidence="1 2">
    <name type="scientific">Neisseria cinerea</name>
    <dbReference type="NCBI Taxonomy" id="483"/>
    <lineage>
        <taxon>Bacteria</taxon>
        <taxon>Pseudomonadati</taxon>
        <taxon>Pseudomonadota</taxon>
        <taxon>Betaproteobacteria</taxon>
        <taxon>Neisseriales</taxon>
        <taxon>Neisseriaceae</taxon>
        <taxon>Neisseria</taxon>
    </lineage>
</organism>
<dbReference type="RefSeq" id="WP_111726487.1">
    <property type="nucleotide sequence ID" value="NZ_CP065726.1"/>
</dbReference>
<evidence type="ECO:0000313" key="1">
    <source>
        <dbReference type="EMBL" id="QPT37664.1"/>
    </source>
</evidence>
<gene>
    <name evidence="1" type="ORF">I6G28_07000</name>
</gene>
<dbReference type="EMBL" id="CP065726">
    <property type="protein sequence ID" value="QPT37664.1"/>
    <property type="molecule type" value="Genomic_DNA"/>
</dbReference>
<dbReference type="GeneID" id="84020689"/>
<dbReference type="Proteomes" id="UP000594865">
    <property type="component" value="Chromosome"/>
</dbReference>
<keyword evidence="2" id="KW-1185">Reference proteome</keyword>
<protein>
    <submittedName>
        <fullName evidence="1">Uncharacterized protein</fullName>
    </submittedName>
</protein>
<dbReference type="NCBIfam" id="NF047650">
    <property type="entry name" value="lipo_NMCC_0638"/>
    <property type="match status" value="1"/>
</dbReference>
<name>A0A7T3EU43_NEICI</name>
<dbReference type="AlphaFoldDB" id="A0A7T3EU43"/>
<reference evidence="1 2" key="1">
    <citation type="submission" date="2020-12" db="EMBL/GenBank/DDBJ databases">
        <title>FDA dAtabase for Regulatory Grade micrObial Sequences (FDA-ARGOS): Supporting development and validation of Infectious Disease Dx tests.</title>
        <authorList>
            <person name="Sproer C."/>
            <person name="Gronow S."/>
            <person name="Severitt S."/>
            <person name="Schroder I."/>
            <person name="Tallon L."/>
            <person name="Sadzewicz L."/>
            <person name="Zhao X."/>
            <person name="Boylan J."/>
            <person name="Ott S."/>
            <person name="Bowen H."/>
            <person name="Vavikolanu K."/>
            <person name="Mehta A."/>
            <person name="Aluvathingal J."/>
            <person name="Nadendla S."/>
            <person name="Lowell S."/>
            <person name="Myers T."/>
            <person name="Yan Y."/>
            <person name="Sichtig H."/>
        </authorList>
    </citation>
    <scope>NUCLEOTIDE SEQUENCE [LARGE SCALE GENOMIC DNA]</scope>
    <source>
        <strain evidence="1 2">FDAARGOS_871</strain>
    </source>
</reference>
<accession>A0A7T3EU43</accession>
<proteinExistence type="predicted"/>
<evidence type="ECO:0000313" key="2">
    <source>
        <dbReference type="Proteomes" id="UP000594865"/>
    </source>
</evidence>